<accession>A0AAD7S9S1</accession>
<feature type="region of interest" description="Disordered" evidence="1">
    <location>
        <begin position="86"/>
        <end position="106"/>
    </location>
</feature>
<sequence length="129" mass="14024">MEPRLRGRQRASRRRGPGLPAAEISRHEPSEPRQRRLECTPRWDATRRPVRVSCFKVPGSAFSCPAALKGPVRLHRPQRVLVRKAGQSCVPTTRGQCPGGPLRSTATAIPSLSASEALVSPTRSHSSSG</sequence>
<proteinExistence type="predicted"/>
<feature type="compositionally biased region" description="Basic and acidic residues" evidence="1">
    <location>
        <begin position="24"/>
        <end position="37"/>
    </location>
</feature>
<dbReference type="EMBL" id="JAINUG010000089">
    <property type="protein sequence ID" value="KAJ8398627.1"/>
    <property type="molecule type" value="Genomic_DNA"/>
</dbReference>
<feature type="compositionally biased region" description="Basic residues" evidence="1">
    <location>
        <begin position="1"/>
        <end position="16"/>
    </location>
</feature>
<keyword evidence="3" id="KW-1185">Reference proteome</keyword>
<dbReference type="AlphaFoldDB" id="A0AAD7S9S1"/>
<organism evidence="2 3">
    <name type="scientific">Aldrovandia affinis</name>
    <dbReference type="NCBI Taxonomy" id="143900"/>
    <lineage>
        <taxon>Eukaryota</taxon>
        <taxon>Metazoa</taxon>
        <taxon>Chordata</taxon>
        <taxon>Craniata</taxon>
        <taxon>Vertebrata</taxon>
        <taxon>Euteleostomi</taxon>
        <taxon>Actinopterygii</taxon>
        <taxon>Neopterygii</taxon>
        <taxon>Teleostei</taxon>
        <taxon>Notacanthiformes</taxon>
        <taxon>Halosauridae</taxon>
        <taxon>Aldrovandia</taxon>
    </lineage>
</organism>
<dbReference type="Proteomes" id="UP001221898">
    <property type="component" value="Unassembled WGS sequence"/>
</dbReference>
<evidence type="ECO:0000313" key="3">
    <source>
        <dbReference type="Proteomes" id="UP001221898"/>
    </source>
</evidence>
<feature type="region of interest" description="Disordered" evidence="1">
    <location>
        <begin position="1"/>
        <end position="37"/>
    </location>
</feature>
<gene>
    <name evidence="2" type="ORF">AAFF_G00421550</name>
</gene>
<reference evidence="2" key="1">
    <citation type="journal article" date="2023" name="Science">
        <title>Genome structures resolve the early diversification of teleost fishes.</title>
        <authorList>
            <person name="Parey E."/>
            <person name="Louis A."/>
            <person name="Montfort J."/>
            <person name="Bouchez O."/>
            <person name="Roques C."/>
            <person name="Iampietro C."/>
            <person name="Lluch J."/>
            <person name="Castinel A."/>
            <person name="Donnadieu C."/>
            <person name="Desvignes T."/>
            <person name="Floi Bucao C."/>
            <person name="Jouanno E."/>
            <person name="Wen M."/>
            <person name="Mejri S."/>
            <person name="Dirks R."/>
            <person name="Jansen H."/>
            <person name="Henkel C."/>
            <person name="Chen W.J."/>
            <person name="Zahm M."/>
            <person name="Cabau C."/>
            <person name="Klopp C."/>
            <person name="Thompson A.W."/>
            <person name="Robinson-Rechavi M."/>
            <person name="Braasch I."/>
            <person name="Lecointre G."/>
            <person name="Bobe J."/>
            <person name="Postlethwait J.H."/>
            <person name="Berthelot C."/>
            <person name="Roest Crollius H."/>
            <person name="Guiguen Y."/>
        </authorList>
    </citation>
    <scope>NUCLEOTIDE SEQUENCE</scope>
    <source>
        <strain evidence="2">NC1722</strain>
    </source>
</reference>
<protein>
    <submittedName>
        <fullName evidence="2">Uncharacterized protein</fullName>
    </submittedName>
</protein>
<comment type="caution">
    <text evidence="2">The sequence shown here is derived from an EMBL/GenBank/DDBJ whole genome shotgun (WGS) entry which is preliminary data.</text>
</comment>
<name>A0AAD7S9S1_9TELE</name>
<evidence type="ECO:0000313" key="2">
    <source>
        <dbReference type="EMBL" id="KAJ8398627.1"/>
    </source>
</evidence>
<evidence type="ECO:0000256" key="1">
    <source>
        <dbReference type="SAM" id="MobiDB-lite"/>
    </source>
</evidence>